<dbReference type="Pfam" id="PF19555">
    <property type="entry name" value="DUF6078"/>
    <property type="match status" value="1"/>
</dbReference>
<dbReference type="PATRIC" id="fig|46506.5.peg.2100"/>
<reference evidence="9 10" key="3">
    <citation type="submission" date="2018-08" db="EMBL/GenBank/DDBJ databases">
        <title>A genome reference for cultivated species of the human gut microbiota.</title>
        <authorList>
            <person name="Zou Y."/>
            <person name="Xue W."/>
            <person name="Luo G."/>
        </authorList>
    </citation>
    <scope>NUCLEOTIDE SEQUENCE [LARGE SCALE GENOMIC DNA]</scope>
    <source>
        <strain evidence="6 11">AF12-7</strain>
        <strain evidence="5 9">AF26-20BH</strain>
        <strain evidence="7 10">AM40-34</strain>
    </source>
</reference>
<dbReference type="EMBL" id="WCLA01000040">
    <property type="protein sequence ID" value="KAB5325063.1"/>
    <property type="molecule type" value="Genomic_DNA"/>
</dbReference>
<evidence type="ECO:0000313" key="13">
    <source>
        <dbReference type="Proteomes" id="UP000440773"/>
    </source>
</evidence>
<name>A0A120A2A9_BACSE</name>
<keyword evidence="8" id="KW-1185">Reference proteome</keyword>
<dbReference type="EMBL" id="WCLE01000030">
    <property type="protein sequence ID" value="KAB5312335.1"/>
    <property type="molecule type" value="Genomic_DNA"/>
</dbReference>
<gene>
    <name evidence="4" type="ORF">AA415_01970</name>
    <name evidence="7" type="ORF">DW889_09850</name>
    <name evidence="6" type="ORF">DWV77_07555</name>
    <name evidence="5" type="ORF">DWY65_02240</name>
    <name evidence="3" type="ORF">F9950_15320</name>
    <name evidence="2" type="ORF">F9958_13030</name>
    <name evidence="1" type="ORF">F9962_08075</name>
</gene>
<dbReference type="EMBL" id="QSGN01000022">
    <property type="protein sequence ID" value="RHB28400.1"/>
    <property type="molecule type" value="Genomic_DNA"/>
</dbReference>
<evidence type="ECO:0000313" key="8">
    <source>
        <dbReference type="Proteomes" id="UP000056419"/>
    </source>
</evidence>
<evidence type="ECO:0000313" key="9">
    <source>
        <dbReference type="Proteomes" id="UP000283310"/>
    </source>
</evidence>
<dbReference type="STRING" id="46506.AA415_01970"/>
<evidence type="ECO:0000313" key="14">
    <source>
        <dbReference type="Proteomes" id="UP000467334"/>
    </source>
</evidence>
<dbReference type="RefSeq" id="WP_060385953.1">
    <property type="nucleotide sequence ID" value="NZ_AP031449.1"/>
</dbReference>
<evidence type="ECO:0000313" key="4">
    <source>
        <dbReference type="EMBL" id="KWR54941.1"/>
    </source>
</evidence>
<dbReference type="Proteomes" id="UP000283310">
    <property type="component" value="Unassembled WGS sequence"/>
</dbReference>
<dbReference type="AlphaFoldDB" id="A0A120A2A9"/>
<reference evidence="12 13" key="4">
    <citation type="journal article" date="2019" name="Nat. Med.">
        <title>A library of human gut bacterial isolates paired with longitudinal multiomics data enables mechanistic microbiome research.</title>
        <authorList>
            <person name="Poyet M."/>
            <person name="Groussin M."/>
            <person name="Gibbons S.M."/>
            <person name="Avila-Pacheco J."/>
            <person name="Jiang X."/>
            <person name="Kearney S.M."/>
            <person name="Perrotta A.R."/>
            <person name="Berdy B."/>
            <person name="Zhao S."/>
            <person name="Lieberman T.D."/>
            <person name="Swanson P.K."/>
            <person name="Smith M."/>
            <person name="Roesemann S."/>
            <person name="Alexander J.E."/>
            <person name="Rich S.A."/>
            <person name="Livny J."/>
            <person name="Vlamakis H."/>
            <person name="Clish C."/>
            <person name="Bullock K."/>
            <person name="Deik A."/>
            <person name="Scott J."/>
            <person name="Pierce K.A."/>
            <person name="Xavier R.J."/>
            <person name="Alm E.J."/>
        </authorList>
    </citation>
    <scope>NUCLEOTIDE SEQUENCE [LARGE SCALE GENOMIC DNA]</scope>
    <source>
        <strain evidence="1 13">BIOML-A17</strain>
        <strain evidence="3 12">BIOML-A2</strain>
        <strain evidence="2 14">BIOML-A6</strain>
    </source>
</reference>
<dbReference type="Proteomes" id="UP000440773">
    <property type="component" value="Unassembled WGS sequence"/>
</dbReference>
<dbReference type="EMBL" id="LRGC01000007">
    <property type="protein sequence ID" value="KWR54941.1"/>
    <property type="molecule type" value="Genomic_DNA"/>
</dbReference>
<evidence type="ECO:0000313" key="12">
    <source>
        <dbReference type="Proteomes" id="UP000431177"/>
    </source>
</evidence>
<comment type="caution">
    <text evidence="4">The sequence shown here is derived from an EMBL/GenBank/DDBJ whole genome shotgun (WGS) entry which is preliminary data.</text>
</comment>
<evidence type="ECO:0000313" key="2">
    <source>
        <dbReference type="EMBL" id="KAB5312335.1"/>
    </source>
</evidence>
<evidence type="ECO:0000313" key="6">
    <source>
        <dbReference type="EMBL" id="RGW34631.1"/>
    </source>
</evidence>
<evidence type="ECO:0000313" key="11">
    <source>
        <dbReference type="Proteomes" id="UP000285150"/>
    </source>
</evidence>
<evidence type="ECO:0000313" key="1">
    <source>
        <dbReference type="EMBL" id="KAB5281852.1"/>
    </source>
</evidence>
<evidence type="ECO:0000313" key="3">
    <source>
        <dbReference type="EMBL" id="KAB5325063.1"/>
    </source>
</evidence>
<dbReference type="Proteomes" id="UP000467334">
    <property type="component" value="Unassembled WGS sequence"/>
</dbReference>
<dbReference type="EMBL" id="QRTW01000003">
    <property type="protein sequence ID" value="RGR16804.1"/>
    <property type="molecule type" value="Genomic_DNA"/>
</dbReference>
<dbReference type="EMBL" id="QSAF01000006">
    <property type="protein sequence ID" value="RGW34631.1"/>
    <property type="molecule type" value="Genomic_DNA"/>
</dbReference>
<dbReference type="InterPro" id="IPR045724">
    <property type="entry name" value="DUF6078"/>
</dbReference>
<dbReference type="Proteomes" id="UP000285150">
    <property type="component" value="Unassembled WGS sequence"/>
</dbReference>
<evidence type="ECO:0000313" key="5">
    <source>
        <dbReference type="EMBL" id="RGR16804.1"/>
    </source>
</evidence>
<sequence>MKQNREDIPFKYAHCFATDGQCPQRSGCLHALITELPMKTSQYASNIITAIDPRYVASLHGKGGCTFYRSSDLKRYACGMSRMFDAVPSRIVSEVRRCVRNCFTCRSYYFASRKGKRLISPAEQAEIASVFRALCPELRPIYDSFEERYEW</sequence>
<reference evidence="4" key="2">
    <citation type="submission" date="2016-01" db="EMBL/GenBank/DDBJ databases">
        <authorList>
            <person name="McClelland M."/>
            <person name="Jain A."/>
            <person name="Saraogi P."/>
            <person name="Mendelson R."/>
            <person name="Westerman R."/>
            <person name="SanMiguel P."/>
            <person name="Csonka L."/>
        </authorList>
    </citation>
    <scope>NUCLEOTIDE SEQUENCE</scope>
    <source>
        <strain evidence="4">CL09T03C01</strain>
    </source>
</reference>
<evidence type="ECO:0000313" key="7">
    <source>
        <dbReference type="EMBL" id="RHB28400.1"/>
    </source>
</evidence>
<organism evidence="4 8">
    <name type="scientific">Bacteroides stercoris</name>
    <dbReference type="NCBI Taxonomy" id="46506"/>
    <lineage>
        <taxon>Bacteria</taxon>
        <taxon>Pseudomonadati</taxon>
        <taxon>Bacteroidota</taxon>
        <taxon>Bacteroidia</taxon>
        <taxon>Bacteroidales</taxon>
        <taxon>Bacteroidaceae</taxon>
        <taxon>Bacteroides</taxon>
    </lineage>
</organism>
<dbReference type="Proteomes" id="UP000056419">
    <property type="component" value="Unassembled WGS sequence"/>
</dbReference>
<dbReference type="EMBL" id="WCLP01000017">
    <property type="protein sequence ID" value="KAB5281852.1"/>
    <property type="molecule type" value="Genomic_DNA"/>
</dbReference>
<dbReference type="Proteomes" id="UP000431177">
    <property type="component" value="Unassembled WGS sequence"/>
</dbReference>
<evidence type="ECO:0000313" key="10">
    <source>
        <dbReference type="Proteomes" id="UP000283482"/>
    </source>
</evidence>
<reference evidence="4 8" key="1">
    <citation type="journal article" date="2016" name="BMC Genomics">
        <title>Type VI secretion systems of human gut Bacteroidales segregate into three genetic architectures, two of which are contained on mobile genetic elements.</title>
        <authorList>
            <person name="Coyne M.J."/>
            <person name="Roelofs K.G."/>
            <person name="Comstock L.E."/>
        </authorList>
    </citation>
    <scope>NUCLEOTIDE SEQUENCE [LARGE SCALE GENOMIC DNA]</scope>
    <source>
        <strain evidence="4 8">CL09T03C01</strain>
    </source>
</reference>
<protein>
    <submittedName>
        <fullName evidence="4">Uncharacterized protein</fullName>
    </submittedName>
</protein>
<accession>A0A120A2A9</accession>
<proteinExistence type="predicted"/>
<dbReference type="Proteomes" id="UP000283482">
    <property type="component" value="Unassembled WGS sequence"/>
</dbReference>